<feature type="region of interest" description="Disordered" evidence="1">
    <location>
        <begin position="1"/>
        <end position="22"/>
    </location>
</feature>
<proteinExistence type="predicted"/>
<gene>
    <name evidence="2" type="ORF">SAMN04488239_1393</name>
</gene>
<name>A0A1G7FQ23_9RHOB</name>
<accession>A0A1G7FQ23</accession>
<dbReference type="AlphaFoldDB" id="A0A1G7FQ23"/>
<dbReference type="Proteomes" id="UP000199628">
    <property type="component" value="Unassembled WGS sequence"/>
</dbReference>
<sequence length="256" mass="29052">MLDFKKRKSTKPGIARRSTVDPAKMSTAERAELMSLLYALNQKIFAGVSLEDFENHVFDPSADSTLIQLFIAADGQIVGYCAAHRFWRQVSGRYVIVLRAEAGLLSEYRGYGATYRFRMIRSIAEKLRHPFTPIYYVGTLVHTSSYDLACQNFPQVYPHPDLETPKVIQEVARELINSFPAPPVSEADPFVRDVGWMTIEVRQENAPSQRGDNHYVRFFKARNPGYAKGHGLVVIVPITVRNISAGFLSRLRAWLR</sequence>
<evidence type="ECO:0000313" key="2">
    <source>
        <dbReference type="EMBL" id="SDE77964.1"/>
    </source>
</evidence>
<dbReference type="RefSeq" id="WP_093038184.1">
    <property type="nucleotide sequence ID" value="NZ_FMZV01000039.1"/>
</dbReference>
<organism evidence="2 3">
    <name type="scientific">Ruegeria marina</name>
    <dbReference type="NCBI Taxonomy" id="639004"/>
    <lineage>
        <taxon>Bacteria</taxon>
        <taxon>Pseudomonadati</taxon>
        <taxon>Pseudomonadota</taxon>
        <taxon>Alphaproteobacteria</taxon>
        <taxon>Rhodobacterales</taxon>
        <taxon>Roseobacteraceae</taxon>
        <taxon>Ruegeria</taxon>
    </lineage>
</organism>
<protein>
    <submittedName>
        <fullName evidence="2">Uncharacterized protein</fullName>
    </submittedName>
</protein>
<evidence type="ECO:0000256" key="1">
    <source>
        <dbReference type="SAM" id="MobiDB-lite"/>
    </source>
</evidence>
<dbReference type="STRING" id="639004.SAMN04488239_1393"/>
<reference evidence="3" key="1">
    <citation type="submission" date="2016-10" db="EMBL/GenBank/DDBJ databases">
        <authorList>
            <person name="Varghese N."/>
            <person name="Submissions S."/>
        </authorList>
    </citation>
    <scope>NUCLEOTIDE SEQUENCE [LARGE SCALE GENOMIC DNA]</scope>
    <source>
        <strain evidence="3">CGMCC 1.9108</strain>
    </source>
</reference>
<dbReference type="OrthoDB" id="8593536at2"/>
<feature type="compositionally biased region" description="Basic residues" evidence="1">
    <location>
        <begin position="1"/>
        <end position="10"/>
    </location>
</feature>
<dbReference type="EMBL" id="FMZV01000039">
    <property type="protein sequence ID" value="SDE77964.1"/>
    <property type="molecule type" value="Genomic_DNA"/>
</dbReference>
<evidence type="ECO:0000313" key="3">
    <source>
        <dbReference type="Proteomes" id="UP000199628"/>
    </source>
</evidence>
<keyword evidence="3" id="KW-1185">Reference proteome</keyword>